<proteinExistence type="predicted"/>
<reference evidence="3" key="1">
    <citation type="journal article" date="2021" name="PeerJ">
        <title>Extensive microbial diversity within the chicken gut microbiome revealed by metagenomics and culture.</title>
        <authorList>
            <person name="Gilroy R."/>
            <person name="Ravi A."/>
            <person name="Getino M."/>
            <person name="Pursley I."/>
            <person name="Horton D.L."/>
            <person name="Alikhan N.F."/>
            <person name="Baker D."/>
            <person name="Gharbi K."/>
            <person name="Hall N."/>
            <person name="Watson M."/>
            <person name="Adriaenssens E.M."/>
            <person name="Foster-Nyarko E."/>
            <person name="Jarju S."/>
            <person name="Secka A."/>
            <person name="Antonio M."/>
            <person name="Oren A."/>
            <person name="Chaudhuri R.R."/>
            <person name="La Ragione R."/>
            <person name="Hildebrand F."/>
            <person name="Pallen M.J."/>
        </authorList>
    </citation>
    <scope>NUCLEOTIDE SEQUENCE</scope>
    <source>
        <strain evidence="3">ChiGjej3B3-7470</strain>
    </source>
</reference>
<dbReference type="Proteomes" id="UP000712713">
    <property type="component" value="Unassembled WGS sequence"/>
</dbReference>
<dbReference type="InterPro" id="IPR012337">
    <property type="entry name" value="RNaseH-like_sf"/>
</dbReference>
<dbReference type="AlphaFoldDB" id="A0A921JRK4"/>
<dbReference type="SUPFAM" id="SSF53098">
    <property type="entry name" value="Ribonuclease H-like"/>
    <property type="match status" value="1"/>
</dbReference>
<protein>
    <recommendedName>
        <fullName evidence="2">Exonuclease domain-containing protein</fullName>
    </recommendedName>
</protein>
<accession>A0A921JRK4</accession>
<feature type="region of interest" description="Disordered" evidence="1">
    <location>
        <begin position="1"/>
        <end position="32"/>
    </location>
</feature>
<dbReference type="Gene3D" id="3.30.420.10">
    <property type="entry name" value="Ribonuclease H-like superfamily/Ribonuclease H"/>
    <property type="match status" value="1"/>
</dbReference>
<dbReference type="Pfam" id="PF00929">
    <property type="entry name" value="RNase_T"/>
    <property type="match status" value="1"/>
</dbReference>
<evidence type="ECO:0000259" key="2">
    <source>
        <dbReference type="Pfam" id="PF00929"/>
    </source>
</evidence>
<evidence type="ECO:0000256" key="1">
    <source>
        <dbReference type="SAM" id="MobiDB-lite"/>
    </source>
</evidence>
<feature type="non-terminal residue" evidence="3">
    <location>
        <position position="104"/>
    </location>
</feature>
<gene>
    <name evidence="3" type="ORF">K8V15_10895</name>
</gene>
<evidence type="ECO:0000313" key="4">
    <source>
        <dbReference type="Proteomes" id="UP000712713"/>
    </source>
</evidence>
<name>A0A921JRK4_9ACTN</name>
<dbReference type="InterPro" id="IPR013520">
    <property type="entry name" value="Ribonucl_H"/>
</dbReference>
<feature type="domain" description="Exonuclease" evidence="2">
    <location>
        <begin position="43"/>
        <end position="102"/>
    </location>
</feature>
<dbReference type="GO" id="GO:0004527">
    <property type="term" value="F:exonuclease activity"/>
    <property type="evidence" value="ECO:0007669"/>
    <property type="project" value="UniProtKB-ARBA"/>
</dbReference>
<dbReference type="GO" id="GO:0003676">
    <property type="term" value="F:nucleic acid binding"/>
    <property type="evidence" value="ECO:0007669"/>
    <property type="project" value="InterPro"/>
</dbReference>
<reference evidence="3" key="2">
    <citation type="submission" date="2021-09" db="EMBL/GenBank/DDBJ databases">
        <authorList>
            <person name="Gilroy R."/>
        </authorList>
    </citation>
    <scope>NUCLEOTIDE SEQUENCE</scope>
    <source>
        <strain evidence="3">ChiGjej3B3-7470</strain>
    </source>
</reference>
<dbReference type="InterPro" id="IPR036397">
    <property type="entry name" value="RNaseH_sf"/>
</dbReference>
<sequence>MKWPFKRSNSSVADKVPDGGLRRYLTTDQPARNTPVDRAPLLAIDFETTGLTPGTDHVLSVGMVNVDGLRIPMGSAVNFLVNPGHEVGQSAVIHQITDDELAHG</sequence>
<dbReference type="CDD" id="cd06127">
    <property type="entry name" value="DEDDh"/>
    <property type="match status" value="1"/>
</dbReference>
<organism evidence="3 4">
    <name type="scientific">Tessaracoccus flavescens</name>
    <dbReference type="NCBI Taxonomy" id="399497"/>
    <lineage>
        <taxon>Bacteria</taxon>
        <taxon>Bacillati</taxon>
        <taxon>Actinomycetota</taxon>
        <taxon>Actinomycetes</taxon>
        <taxon>Propionibacteriales</taxon>
        <taxon>Propionibacteriaceae</taxon>
        <taxon>Tessaracoccus</taxon>
    </lineage>
</organism>
<comment type="caution">
    <text evidence="3">The sequence shown here is derived from an EMBL/GenBank/DDBJ whole genome shotgun (WGS) entry which is preliminary data.</text>
</comment>
<dbReference type="EMBL" id="DYZF01000278">
    <property type="protein sequence ID" value="HJE52460.1"/>
    <property type="molecule type" value="Genomic_DNA"/>
</dbReference>
<evidence type="ECO:0000313" key="3">
    <source>
        <dbReference type="EMBL" id="HJE52460.1"/>
    </source>
</evidence>